<accession>A0AAC9PQS2</accession>
<dbReference type="PANTHER" id="PTHR45527">
    <property type="entry name" value="NONRIBOSOMAL PEPTIDE SYNTHETASE"/>
    <property type="match status" value="1"/>
</dbReference>
<dbReference type="Gene3D" id="1.10.1200.10">
    <property type="entry name" value="ACP-like"/>
    <property type="match status" value="1"/>
</dbReference>
<dbReference type="InterPro" id="IPR036736">
    <property type="entry name" value="ACP-like_sf"/>
</dbReference>
<dbReference type="GO" id="GO:0005829">
    <property type="term" value="C:cytosol"/>
    <property type="evidence" value="ECO:0007669"/>
    <property type="project" value="TreeGrafter"/>
</dbReference>
<evidence type="ECO:0000259" key="3">
    <source>
        <dbReference type="PROSITE" id="PS50075"/>
    </source>
</evidence>
<gene>
    <name evidence="4" type="ORF">UA74_05125</name>
</gene>
<evidence type="ECO:0000256" key="1">
    <source>
        <dbReference type="ARBA" id="ARBA00022450"/>
    </source>
</evidence>
<name>A0AAC9PQS2_9PSEU</name>
<dbReference type="AlphaFoldDB" id="A0AAC9PQS2"/>
<dbReference type="InterPro" id="IPR020806">
    <property type="entry name" value="PKS_PP-bd"/>
</dbReference>
<dbReference type="InterPro" id="IPR009081">
    <property type="entry name" value="PP-bd_ACP"/>
</dbReference>
<reference evidence="5" key="1">
    <citation type="submission" date="2016-06" db="EMBL/GenBank/DDBJ databases">
        <title>Complete genome sequence of Actinoalloteichus fjordicus DSM 46855 (=ADI127-17), type strain of the new species Actinoalloteichus fjordicus.</title>
        <authorList>
            <person name="Ruckert C."/>
            <person name="Nouioui I."/>
            <person name="Willmese J."/>
            <person name="van Wezel G."/>
            <person name="Klenk H.-P."/>
            <person name="Kalinowski J."/>
            <person name="Zotchev S.B."/>
        </authorList>
    </citation>
    <scope>NUCLEOTIDE SEQUENCE [LARGE SCALE GENOMIC DNA]</scope>
    <source>
        <strain evidence="5">ADI127-7</strain>
    </source>
</reference>
<evidence type="ECO:0000313" key="4">
    <source>
        <dbReference type="EMBL" id="APU13101.1"/>
    </source>
</evidence>
<dbReference type="Pfam" id="PF00550">
    <property type="entry name" value="PP-binding"/>
    <property type="match status" value="1"/>
</dbReference>
<proteinExistence type="predicted"/>
<dbReference type="RefSeq" id="WP_083682935.1">
    <property type="nucleotide sequence ID" value="NZ_CP016076.1"/>
</dbReference>
<keyword evidence="1" id="KW-0596">Phosphopantetheine</keyword>
<dbReference type="GO" id="GO:0009366">
    <property type="term" value="C:enterobactin synthetase complex"/>
    <property type="evidence" value="ECO:0007669"/>
    <property type="project" value="TreeGrafter"/>
</dbReference>
<dbReference type="SUPFAM" id="SSF47336">
    <property type="entry name" value="ACP-like"/>
    <property type="match status" value="1"/>
</dbReference>
<evidence type="ECO:0000256" key="2">
    <source>
        <dbReference type="ARBA" id="ARBA00022553"/>
    </source>
</evidence>
<dbReference type="GO" id="GO:0009239">
    <property type="term" value="P:enterobactin biosynthetic process"/>
    <property type="evidence" value="ECO:0007669"/>
    <property type="project" value="TreeGrafter"/>
</dbReference>
<dbReference type="SMART" id="SM00823">
    <property type="entry name" value="PKS_PP"/>
    <property type="match status" value="1"/>
</dbReference>
<protein>
    <submittedName>
        <fullName evidence="4">Phosphopantetheine-containing protein</fullName>
    </submittedName>
</protein>
<dbReference type="PROSITE" id="PS50075">
    <property type="entry name" value="CARRIER"/>
    <property type="match status" value="1"/>
</dbReference>
<dbReference type="KEGG" id="acad:UA74_05125"/>
<evidence type="ECO:0000313" key="5">
    <source>
        <dbReference type="Proteomes" id="UP000185511"/>
    </source>
</evidence>
<dbReference type="GO" id="GO:0031177">
    <property type="term" value="F:phosphopantetheine binding"/>
    <property type="evidence" value="ECO:0007669"/>
    <property type="project" value="InterPro"/>
</dbReference>
<keyword evidence="2" id="KW-0597">Phosphoprotein</keyword>
<dbReference type="PANTHER" id="PTHR45527:SF1">
    <property type="entry name" value="FATTY ACID SYNTHASE"/>
    <property type="match status" value="1"/>
</dbReference>
<dbReference type="EMBL" id="CP016076">
    <property type="protein sequence ID" value="APU13101.1"/>
    <property type="molecule type" value="Genomic_DNA"/>
</dbReference>
<sequence length="84" mass="9094">MAVYEGAVAQVWADVIGVDVSEVDTVTSFFDVGGNSFLLIKLVDELNSVLGIETDIVALLEYSTIEEFVAHCNSRLDRAESEPA</sequence>
<dbReference type="GO" id="GO:0043041">
    <property type="term" value="P:amino acid activation for nonribosomal peptide biosynthetic process"/>
    <property type="evidence" value="ECO:0007669"/>
    <property type="project" value="TreeGrafter"/>
</dbReference>
<organism evidence="4 5">
    <name type="scientific">Actinoalloteichus fjordicus</name>
    <dbReference type="NCBI Taxonomy" id="1612552"/>
    <lineage>
        <taxon>Bacteria</taxon>
        <taxon>Bacillati</taxon>
        <taxon>Actinomycetota</taxon>
        <taxon>Actinomycetes</taxon>
        <taxon>Pseudonocardiales</taxon>
        <taxon>Pseudonocardiaceae</taxon>
        <taxon>Actinoalloteichus</taxon>
    </lineage>
</organism>
<dbReference type="GO" id="GO:0047527">
    <property type="term" value="F:2,3-dihydroxybenzoate-serine ligase activity"/>
    <property type="evidence" value="ECO:0007669"/>
    <property type="project" value="TreeGrafter"/>
</dbReference>
<dbReference type="Proteomes" id="UP000185511">
    <property type="component" value="Chromosome"/>
</dbReference>
<feature type="domain" description="Carrier" evidence="3">
    <location>
        <begin position="1"/>
        <end position="76"/>
    </location>
</feature>
<keyword evidence="5" id="KW-1185">Reference proteome</keyword>